<sequence>MGFTLHRHAHRAAVKYTHPDTYPNAKQLKRSTQIILYSTCAVFLFTTFILFIIATAGSTANYSPIHNIYIGDADISHINVTKVIPQIAPVLTILGTALTAPDSSVSQIFGSLKAVADTPALTPLLSLLVNANSTSDTVIALTKLAPLAIGNDSDSSTKELVAISGLLNYSQDKNQTLESLGELVLPTLEQQKSGQPSDNSTTMVLNILQNSQDTVSDVDALYSLNNLTLADKTQLLPVFQIFSLTNNVNGTLEALGSLMNASVPSALGVTLLTTLQGSLNGNANQDLSALFTTLQSSVPESQKDAVSAVETLLDDSTNKNSTINNLLSLLRQNVTTSPSAKVAFADLTTLLTDTKNQTLVLKTVPQLAAVRNSTLAGLQLAGLGGIVKSTNNPRNVLGILSLLSEGLADPNTNTDAVPSLFGLLTASTNPYNSFTSLVSLTAWATSNPETFTPIVKILQDANQVTEVTQEQLYDLTPSLLDYLEIPAAFRLSIFTLCEINMEGKVVKCNAPHAVQNLDFRNIIYNSLIDSQFKPYLNALNITANDLYLEGKLLHRQHQYVPAVKAALSMNLIAIIVSFFGIFGWVILLVPKYGRNLNVWCYTATLTSCAALFSCLGAGVIAIMVTIIKSGTSHDKFNVVYTIGSAYYGCVWCGFATACIATFIFLYCAFYARVGKPRDGFLMTEKNMNQESSDSVSSMNDGNYNAEKVVQSVDVANLEEDSSNSDMRNNSPRHAMV</sequence>
<organism evidence="2 3">
    <name type="scientific">Nakaseomyces bracarensis</name>
    <dbReference type="NCBI Taxonomy" id="273131"/>
    <lineage>
        <taxon>Eukaryota</taxon>
        <taxon>Fungi</taxon>
        <taxon>Dikarya</taxon>
        <taxon>Ascomycota</taxon>
        <taxon>Saccharomycotina</taxon>
        <taxon>Saccharomycetes</taxon>
        <taxon>Saccharomycetales</taxon>
        <taxon>Saccharomycetaceae</taxon>
        <taxon>Nakaseomyces</taxon>
    </lineage>
</organism>
<feature type="transmembrane region" description="Helical" evidence="1">
    <location>
        <begin position="601"/>
        <end position="625"/>
    </location>
</feature>
<evidence type="ECO:0000313" key="2">
    <source>
        <dbReference type="EMBL" id="KAL3229551.1"/>
    </source>
</evidence>
<accession>A0ABR4NNI7</accession>
<feature type="transmembrane region" description="Helical" evidence="1">
    <location>
        <begin position="645"/>
        <end position="671"/>
    </location>
</feature>
<keyword evidence="1" id="KW-0472">Membrane</keyword>
<comment type="caution">
    <text evidence="2">The sequence shown here is derived from an EMBL/GenBank/DDBJ whole genome shotgun (WGS) entry which is preliminary data.</text>
</comment>
<protein>
    <submittedName>
        <fullName evidence="2">Uncharacterized protein</fullName>
    </submittedName>
</protein>
<dbReference type="Pfam" id="PF06687">
    <property type="entry name" value="SUR7"/>
    <property type="match status" value="1"/>
</dbReference>
<dbReference type="InterPro" id="IPR052413">
    <property type="entry name" value="SUR7_domain"/>
</dbReference>
<dbReference type="InterPro" id="IPR016024">
    <property type="entry name" value="ARM-type_fold"/>
</dbReference>
<feature type="transmembrane region" description="Helical" evidence="1">
    <location>
        <begin position="34"/>
        <end position="54"/>
    </location>
</feature>
<feature type="transmembrane region" description="Helical" evidence="1">
    <location>
        <begin position="565"/>
        <end position="589"/>
    </location>
</feature>
<keyword evidence="1" id="KW-0812">Transmembrane</keyword>
<evidence type="ECO:0000256" key="1">
    <source>
        <dbReference type="SAM" id="Phobius"/>
    </source>
</evidence>
<reference evidence="2 3" key="1">
    <citation type="submission" date="2024-05" db="EMBL/GenBank/DDBJ databases">
        <title>Long read based assembly of the Candida bracarensis genome reveals expanded adhesin content.</title>
        <authorList>
            <person name="Marcet-Houben M."/>
            <person name="Ksiezopolska E."/>
            <person name="Gabaldon T."/>
        </authorList>
    </citation>
    <scope>NUCLEOTIDE SEQUENCE [LARGE SCALE GENOMIC DNA]</scope>
    <source>
        <strain evidence="2 3">CBM6</strain>
    </source>
</reference>
<dbReference type="PANTHER" id="PTHR28019:SF2">
    <property type="entry name" value="CELL MEMBRANE PROTEIN YLR413W-RELATED"/>
    <property type="match status" value="1"/>
</dbReference>
<dbReference type="InterPro" id="IPR009571">
    <property type="entry name" value="SUR7/Rim9-like_fungi"/>
</dbReference>
<proteinExistence type="predicted"/>
<name>A0ABR4NNI7_9SACH</name>
<keyword evidence="1" id="KW-1133">Transmembrane helix</keyword>
<gene>
    <name evidence="2" type="ORF">RNJ44_01687</name>
</gene>
<evidence type="ECO:0000313" key="3">
    <source>
        <dbReference type="Proteomes" id="UP001623330"/>
    </source>
</evidence>
<keyword evidence="3" id="KW-1185">Reference proteome</keyword>
<dbReference type="PANTHER" id="PTHR28019">
    <property type="entry name" value="CELL MEMBRANE PROTEIN YLR413W-RELATED"/>
    <property type="match status" value="1"/>
</dbReference>
<dbReference type="SUPFAM" id="SSF48371">
    <property type="entry name" value="ARM repeat"/>
    <property type="match status" value="1"/>
</dbReference>
<dbReference type="Proteomes" id="UP001623330">
    <property type="component" value="Unassembled WGS sequence"/>
</dbReference>
<dbReference type="EMBL" id="JBEVYD010000011">
    <property type="protein sequence ID" value="KAL3229551.1"/>
    <property type="molecule type" value="Genomic_DNA"/>
</dbReference>